<evidence type="ECO:0000256" key="1">
    <source>
        <dbReference type="ARBA" id="ARBA00004651"/>
    </source>
</evidence>
<keyword evidence="4 6" id="KW-1133">Transmembrane helix</keyword>
<dbReference type="RefSeq" id="WP_007192619.1">
    <property type="nucleotide sequence ID" value="NZ_AFWV01000005.1"/>
</dbReference>
<feature type="transmembrane region" description="Helical" evidence="6">
    <location>
        <begin position="53"/>
        <end position="72"/>
    </location>
</feature>
<protein>
    <recommendedName>
        <fullName evidence="7">MrpA C-terminal/MbhD domain-containing protein</fullName>
    </recommendedName>
</protein>
<reference evidence="8 9" key="1">
    <citation type="submission" date="2011-06" db="EMBL/GenBank/DDBJ databases">
        <title>The draft genome of Thiocapsa marina 5811.</title>
        <authorList>
            <consortium name="US DOE Joint Genome Institute (JGI-PGF)"/>
            <person name="Lucas S."/>
            <person name="Han J."/>
            <person name="Cheng J.-F."/>
            <person name="Goodwin L."/>
            <person name="Pitluck S."/>
            <person name="Peters L."/>
            <person name="Land M.L."/>
            <person name="Hauser L."/>
            <person name="Vogl K."/>
            <person name="Liu Z."/>
            <person name="Imhoff J."/>
            <person name="Thiel V."/>
            <person name="Frigaard N.-U."/>
            <person name="Bryant D."/>
            <person name="Woyke T.J."/>
        </authorList>
    </citation>
    <scope>NUCLEOTIDE SEQUENCE [LARGE SCALE GENOMIC DNA]</scope>
    <source>
        <strain evidence="8 9">5811</strain>
    </source>
</reference>
<dbReference type="EMBL" id="AFWV01000005">
    <property type="protein sequence ID" value="EGV18939.1"/>
    <property type="molecule type" value="Genomic_DNA"/>
</dbReference>
<dbReference type="InterPro" id="IPR025383">
    <property type="entry name" value="MrpA_C/MbhD"/>
</dbReference>
<keyword evidence="2" id="KW-1003">Cell membrane</keyword>
<name>F9U9Z1_9GAMM</name>
<evidence type="ECO:0000256" key="5">
    <source>
        <dbReference type="ARBA" id="ARBA00023136"/>
    </source>
</evidence>
<comment type="subcellular location">
    <subcellularLocation>
        <location evidence="1">Cell membrane</location>
        <topology evidence="1">Multi-pass membrane protein</topology>
    </subcellularLocation>
</comment>
<accession>F9U9Z1</accession>
<keyword evidence="3 6" id="KW-0812">Transmembrane</keyword>
<gene>
    <name evidence="8" type="ORF">ThimaDRAFT_1743</name>
</gene>
<dbReference type="STRING" id="768671.ThimaDRAFT_1743"/>
<evidence type="ECO:0000313" key="9">
    <source>
        <dbReference type="Proteomes" id="UP000005459"/>
    </source>
</evidence>
<evidence type="ECO:0000313" key="8">
    <source>
        <dbReference type="EMBL" id="EGV18939.1"/>
    </source>
</evidence>
<keyword evidence="9" id="KW-1185">Reference proteome</keyword>
<evidence type="ECO:0000259" key="7">
    <source>
        <dbReference type="Pfam" id="PF13244"/>
    </source>
</evidence>
<evidence type="ECO:0000256" key="2">
    <source>
        <dbReference type="ARBA" id="ARBA00022475"/>
    </source>
</evidence>
<evidence type="ECO:0000256" key="6">
    <source>
        <dbReference type="SAM" id="Phobius"/>
    </source>
</evidence>
<sequence>MTTWVALVVVVLMLASALAVLLLRSFVAAVAATAVVGLGLTVLFVLMRAPDVAMTEAAVGAGLSGVILALALRRLGLWRIEDNGRGDGDA</sequence>
<dbReference type="eggNOG" id="COG1563">
    <property type="taxonomic scope" value="Bacteria"/>
</dbReference>
<dbReference type="GO" id="GO:0005886">
    <property type="term" value="C:plasma membrane"/>
    <property type="evidence" value="ECO:0007669"/>
    <property type="project" value="UniProtKB-SubCell"/>
</dbReference>
<dbReference type="Pfam" id="PF13244">
    <property type="entry name" value="MbhD"/>
    <property type="match status" value="1"/>
</dbReference>
<dbReference type="Proteomes" id="UP000005459">
    <property type="component" value="Unassembled WGS sequence"/>
</dbReference>
<evidence type="ECO:0000256" key="4">
    <source>
        <dbReference type="ARBA" id="ARBA00022989"/>
    </source>
</evidence>
<feature type="domain" description="MrpA C-terminal/MbhD" evidence="7">
    <location>
        <begin position="11"/>
        <end position="75"/>
    </location>
</feature>
<feature type="transmembrane region" description="Helical" evidence="6">
    <location>
        <begin position="29"/>
        <end position="46"/>
    </location>
</feature>
<organism evidence="8 9">
    <name type="scientific">Thiocapsa marina 5811</name>
    <dbReference type="NCBI Taxonomy" id="768671"/>
    <lineage>
        <taxon>Bacteria</taxon>
        <taxon>Pseudomonadati</taxon>
        <taxon>Pseudomonadota</taxon>
        <taxon>Gammaproteobacteria</taxon>
        <taxon>Chromatiales</taxon>
        <taxon>Chromatiaceae</taxon>
        <taxon>Thiocapsa</taxon>
    </lineage>
</organism>
<evidence type="ECO:0000256" key="3">
    <source>
        <dbReference type="ARBA" id="ARBA00022692"/>
    </source>
</evidence>
<proteinExistence type="predicted"/>
<keyword evidence="5 6" id="KW-0472">Membrane</keyword>
<dbReference type="AlphaFoldDB" id="F9U9Z1"/>